<protein>
    <submittedName>
        <fullName evidence="1">DUF1934 domain-containing protein</fullName>
    </submittedName>
</protein>
<keyword evidence="2" id="KW-1185">Reference proteome</keyword>
<accession>A0ABS5MA69</accession>
<proteinExistence type="predicted"/>
<reference evidence="1 2" key="1">
    <citation type="submission" date="2021-05" db="EMBL/GenBank/DDBJ databases">
        <title>Ornithinibacillus massiliensis sp. nov.</title>
        <authorList>
            <person name="Iwaza R."/>
            <person name="Lagier J.-C."/>
            <person name="Raoult D."/>
        </authorList>
    </citation>
    <scope>NUCLEOTIDE SEQUENCE [LARGE SCALE GENOMIC DNA]</scope>
    <source>
        <strain evidence="1 2">Marseille-P3601</strain>
    </source>
</reference>
<organism evidence="1 2">
    <name type="scientific">Ornithinibacillus massiliensis</name>
    <dbReference type="NCBI Taxonomy" id="1944633"/>
    <lineage>
        <taxon>Bacteria</taxon>
        <taxon>Bacillati</taxon>
        <taxon>Bacillota</taxon>
        <taxon>Bacilli</taxon>
        <taxon>Bacillales</taxon>
        <taxon>Bacillaceae</taxon>
        <taxon>Ornithinibacillus</taxon>
    </lineage>
</organism>
<gene>
    <name evidence="1" type="ORF">KGF86_03180</name>
</gene>
<dbReference type="Gene3D" id="2.40.128.20">
    <property type="match status" value="1"/>
</dbReference>
<dbReference type="RefSeq" id="WP_211741120.1">
    <property type="nucleotide sequence ID" value="NZ_JAGXBY010000001.1"/>
</dbReference>
<dbReference type="SUPFAM" id="SSF50814">
    <property type="entry name" value="Lipocalins"/>
    <property type="match status" value="1"/>
</dbReference>
<dbReference type="InterPro" id="IPR015231">
    <property type="entry name" value="DUF1934"/>
</dbReference>
<evidence type="ECO:0000313" key="2">
    <source>
        <dbReference type="Proteomes" id="UP000681870"/>
    </source>
</evidence>
<comment type="caution">
    <text evidence="1">The sequence shown here is derived from an EMBL/GenBank/DDBJ whole genome shotgun (WGS) entry which is preliminary data.</text>
</comment>
<dbReference type="Proteomes" id="UP000681870">
    <property type="component" value="Unassembled WGS sequence"/>
</dbReference>
<evidence type="ECO:0000313" key="1">
    <source>
        <dbReference type="EMBL" id="MBS3679210.1"/>
    </source>
</evidence>
<sequence>MKNQVTIHLHTVIEDNGLKETSTVKQIGNFYQKNNMDVLAFEEKVEGDHAIKSMITIQPGKVNIKRSGLVSMNQQFRSEKVTENVYNHPHGHIHMETFTKSIDYQALSGEQAGHLKVEYTVKLNGQDERNHTLTLTFNKEEEE</sequence>
<dbReference type="EMBL" id="JAGXBY010000001">
    <property type="protein sequence ID" value="MBS3679210.1"/>
    <property type="molecule type" value="Genomic_DNA"/>
</dbReference>
<dbReference type="Pfam" id="PF09148">
    <property type="entry name" value="DUF1934"/>
    <property type="match status" value="1"/>
</dbReference>
<dbReference type="InterPro" id="IPR012674">
    <property type="entry name" value="Calycin"/>
</dbReference>
<name>A0ABS5MA69_9BACI</name>